<dbReference type="GO" id="GO:0005840">
    <property type="term" value="C:ribosome"/>
    <property type="evidence" value="ECO:0007669"/>
    <property type="project" value="UniProtKB-KW"/>
</dbReference>
<accession>A0A1E3XCZ1</accession>
<evidence type="ECO:0000313" key="2">
    <source>
        <dbReference type="Proteomes" id="UP000094056"/>
    </source>
</evidence>
<dbReference type="AlphaFoldDB" id="A0A1E3XCZ1"/>
<dbReference type="Proteomes" id="UP000094056">
    <property type="component" value="Unassembled WGS sequence"/>
</dbReference>
<gene>
    <name evidence="1" type="ORF">SCARUB_01320</name>
</gene>
<proteinExistence type="predicted"/>
<keyword evidence="1" id="KW-0689">Ribosomal protein</keyword>
<sequence>MPIAKKITPEEQSAILKYYHDLKTFYRIARNLAGEVDSLFLQAPNLYASQQGRAIRKSAYSVFDEIMEAYSFRKKQDIALHYLSQAYNASVNTVNHLLQEKSLERLRQRDTFKNLIRKYSEFQKMVFNFVKSIDEELVDANNLRKSAQLNSR</sequence>
<organism evidence="1 2">
    <name type="scientific">Candidatus Scalindua rubra</name>
    <dbReference type="NCBI Taxonomy" id="1872076"/>
    <lineage>
        <taxon>Bacteria</taxon>
        <taxon>Pseudomonadati</taxon>
        <taxon>Planctomycetota</taxon>
        <taxon>Candidatus Brocadiia</taxon>
        <taxon>Candidatus Brocadiales</taxon>
        <taxon>Candidatus Scalinduaceae</taxon>
        <taxon>Candidatus Scalindua</taxon>
    </lineage>
</organism>
<name>A0A1E3XCZ1_9BACT</name>
<reference evidence="1 2" key="1">
    <citation type="submission" date="2016-07" db="EMBL/GenBank/DDBJ databases">
        <title>Draft genome of Scalindua rubra, obtained from a brine-seawater interface in the Red Sea, sheds light on salt adaptation in anammox bacteria.</title>
        <authorList>
            <person name="Speth D.R."/>
            <person name="Lagkouvardos I."/>
            <person name="Wang Y."/>
            <person name="Qian P.-Y."/>
            <person name="Dutilh B.E."/>
            <person name="Jetten M.S."/>
        </authorList>
    </citation>
    <scope>NUCLEOTIDE SEQUENCE [LARGE SCALE GENOMIC DNA]</scope>
    <source>
        <strain evidence="1">BSI-1</strain>
    </source>
</reference>
<comment type="caution">
    <text evidence="1">The sequence shown here is derived from an EMBL/GenBank/DDBJ whole genome shotgun (WGS) entry which is preliminary data.</text>
</comment>
<dbReference type="InterPro" id="IPR012657">
    <property type="entry name" value="23S_rRNA-intervening_sequence"/>
</dbReference>
<keyword evidence="1" id="KW-0687">Ribonucleoprotein</keyword>
<dbReference type="EMBL" id="MAYW01000026">
    <property type="protein sequence ID" value="ODS33496.1"/>
    <property type="molecule type" value="Genomic_DNA"/>
</dbReference>
<dbReference type="SUPFAM" id="SSF158446">
    <property type="entry name" value="IVS-encoded protein-like"/>
    <property type="match status" value="1"/>
</dbReference>
<dbReference type="InterPro" id="IPR036583">
    <property type="entry name" value="23S_rRNA_IVS_sf"/>
</dbReference>
<evidence type="ECO:0000313" key="1">
    <source>
        <dbReference type="EMBL" id="ODS33496.1"/>
    </source>
</evidence>
<protein>
    <submittedName>
        <fullName evidence="1">S23 ribosomal protein</fullName>
    </submittedName>
</protein>
<dbReference type="Gene3D" id="1.20.1440.60">
    <property type="entry name" value="23S rRNA-intervening sequence"/>
    <property type="match status" value="1"/>
</dbReference>
<dbReference type="NCBIfam" id="TIGR02436">
    <property type="entry name" value="four helix bundle protein"/>
    <property type="match status" value="1"/>
</dbReference>